<sequence>MLWVFGDKDILLAKLDAETKEISLYDAEERFRGRLQLDPQTGSLTITDTSTTDAGLYQLQIRGRGSMQQFILTVNRGLSAGAVAGIVIAVLAAVLAAVAAVVIYHRRKISELQKQTLPLTVSEGEDITLKLNNKINKGDEMKWMFGEGKQLNIIAEIRGETGKIFTYNYAADGRFRGRLDLDKTTGSLTIRNSRAAHSGPYTLQIKSRSGTSVHIFFVTVNEKVTVESVKEGDPVTLKPDPEIQRDEQMLWMFGEQDDLIAQVKAGAGEMYDGGAGEIFRGRLELDEKTGSLSITDISAGHTGLYKLLTISSRGILIKKFRVFLQMSTVIMTVGEPVHLSTDHPKIERDDEIEWRFGSENFLIAEIRGGSVKTYDGPDGRFRGRLELNDQTGDLIILDSAAKHTGCYNLKIRNSKGDTIKINIVVRERRESWNGKRVNESAVNDPLLEAVVSDGVNEQEGMSSL</sequence>
<organism evidence="3 4">
    <name type="scientific">Cyprinus carpio</name>
    <name type="common">Common carp</name>
    <dbReference type="NCBI Taxonomy" id="7962"/>
    <lineage>
        <taxon>Eukaryota</taxon>
        <taxon>Metazoa</taxon>
        <taxon>Chordata</taxon>
        <taxon>Craniata</taxon>
        <taxon>Vertebrata</taxon>
        <taxon>Euteleostomi</taxon>
        <taxon>Actinopterygii</taxon>
        <taxon>Neopterygii</taxon>
        <taxon>Teleostei</taxon>
        <taxon>Ostariophysi</taxon>
        <taxon>Cypriniformes</taxon>
        <taxon>Cyprinidae</taxon>
        <taxon>Cyprininae</taxon>
        <taxon>Cyprinus</taxon>
    </lineage>
</organism>
<dbReference type="SMART" id="SM00409">
    <property type="entry name" value="IG"/>
    <property type="match status" value="3"/>
</dbReference>
<evidence type="ECO:0000313" key="4">
    <source>
        <dbReference type="Proteomes" id="UP000694700"/>
    </source>
</evidence>
<dbReference type="AlphaFoldDB" id="A0A8C1Y6P7"/>
<dbReference type="SUPFAM" id="SSF48726">
    <property type="entry name" value="Immunoglobulin"/>
    <property type="match status" value="4"/>
</dbReference>
<protein>
    <recommendedName>
        <fullName evidence="2">Immunoglobulin domain-containing protein</fullName>
    </recommendedName>
</protein>
<feature type="domain" description="Immunoglobulin" evidence="2">
    <location>
        <begin position="224"/>
        <end position="325"/>
    </location>
</feature>
<dbReference type="Gene3D" id="2.60.40.10">
    <property type="entry name" value="Immunoglobulins"/>
    <property type="match status" value="4"/>
</dbReference>
<feature type="domain" description="Immunoglobulin" evidence="2">
    <location>
        <begin position="116"/>
        <end position="221"/>
    </location>
</feature>
<keyword evidence="1" id="KW-0812">Transmembrane</keyword>
<feature type="domain" description="Immunoglobulin" evidence="2">
    <location>
        <begin position="326"/>
        <end position="426"/>
    </location>
</feature>
<dbReference type="Pfam" id="PF07686">
    <property type="entry name" value="V-set"/>
    <property type="match status" value="1"/>
</dbReference>
<dbReference type="Proteomes" id="UP000694700">
    <property type="component" value="Unplaced"/>
</dbReference>
<dbReference type="PANTHER" id="PTHR21063">
    <property type="entry name" value="LFA-3"/>
    <property type="match status" value="1"/>
</dbReference>
<proteinExistence type="predicted"/>
<keyword evidence="1" id="KW-0472">Membrane</keyword>
<evidence type="ECO:0000259" key="2">
    <source>
        <dbReference type="SMART" id="SM00409"/>
    </source>
</evidence>
<dbReference type="PANTHER" id="PTHR21063:SF4">
    <property type="entry name" value="CD48 ANTIGEN-RELATED"/>
    <property type="match status" value="1"/>
</dbReference>
<evidence type="ECO:0000313" key="3">
    <source>
        <dbReference type="Ensembl" id="ENSCCRP00015090093.1"/>
    </source>
</evidence>
<dbReference type="InterPro" id="IPR013783">
    <property type="entry name" value="Ig-like_fold"/>
</dbReference>
<keyword evidence="1" id="KW-1133">Transmembrane helix</keyword>
<dbReference type="Ensembl" id="ENSCCRT00015093001.1">
    <property type="protein sequence ID" value="ENSCCRP00015090093.1"/>
    <property type="gene ID" value="ENSCCRG00015036395.1"/>
</dbReference>
<dbReference type="InterPro" id="IPR036179">
    <property type="entry name" value="Ig-like_dom_sf"/>
</dbReference>
<evidence type="ECO:0000256" key="1">
    <source>
        <dbReference type="SAM" id="Phobius"/>
    </source>
</evidence>
<name>A0A8C1Y6P7_CYPCA</name>
<dbReference type="InterPro" id="IPR003599">
    <property type="entry name" value="Ig_sub"/>
</dbReference>
<reference evidence="3" key="1">
    <citation type="submission" date="2025-08" db="UniProtKB">
        <authorList>
            <consortium name="Ensembl"/>
        </authorList>
    </citation>
    <scope>IDENTIFICATION</scope>
</reference>
<feature type="transmembrane region" description="Helical" evidence="1">
    <location>
        <begin position="82"/>
        <end position="104"/>
    </location>
</feature>
<dbReference type="InterPro" id="IPR013106">
    <property type="entry name" value="Ig_V-set"/>
</dbReference>
<accession>A0A8C1Y6P7</accession>